<comment type="caution">
    <text evidence="7">The sequence shown here is derived from an EMBL/GenBank/DDBJ whole genome shotgun (WGS) entry which is preliminary data.</text>
</comment>
<dbReference type="InterPro" id="IPR001041">
    <property type="entry name" value="2Fe-2S_ferredoxin-type"/>
</dbReference>
<dbReference type="Pfam" id="PF00111">
    <property type="entry name" value="Fer2"/>
    <property type="match status" value="1"/>
</dbReference>
<evidence type="ECO:0000313" key="7">
    <source>
        <dbReference type="EMBL" id="MBF4693869.1"/>
    </source>
</evidence>
<dbReference type="PRINTS" id="PR00371">
    <property type="entry name" value="FPNCR"/>
</dbReference>
<dbReference type="InterPro" id="IPR036010">
    <property type="entry name" value="2Fe-2S_ferredoxin-like_sf"/>
</dbReference>
<dbReference type="Pfam" id="PF00970">
    <property type="entry name" value="FAD_binding_6"/>
    <property type="match status" value="1"/>
</dbReference>
<evidence type="ECO:0000256" key="2">
    <source>
        <dbReference type="ARBA" id="ARBA00022630"/>
    </source>
</evidence>
<dbReference type="InterPro" id="IPR001433">
    <property type="entry name" value="OxRdtase_FAD/NAD-bd"/>
</dbReference>
<keyword evidence="2" id="KW-0285">Flavoprotein</keyword>
<dbReference type="InterPro" id="IPR039261">
    <property type="entry name" value="FNR_nucleotide-bd"/>
</dbReference>
<dbReference type="InterPro" id="IPR001709">
    <property type="entry name" value="Flavoprot_Pyr_Nucl_cyt_Rdtase"/>
</dbReference>
<feature type="domain" description="2Fe-2S ferredoxin-type" evidence="5">
    <location>
        <begin position="35"/>
        <end position="125"/>
    </location>
</feature>
<gene>
    <name evidence="7" type="ORF">ISU02_12180</name>
</gene>
<dbReference type="SUPFAM" id="SSF54292">
    <property type="entry name" value="2Fe-2S ferredoxin-like"/>
    <property type="match status" value="1"/>
</dbReference>
<name>A0ABR9ZTT0_9FIRM</name>
<dbReference type="EMBL" id="JADKNH010000007">
    <property type="protein sequence ID" value="MBF4693869.1"/>
    <property type="molecule type" value="Genomic_DNA"/>
</dbReference>
<dbReference type="PROSITE" id="PS51384">
    <property type="entry name" value="FAD_FR"/>
    <property type="match status" value="1"/>
</dbReference>
<keyword evidence="3" id="KW-0274">FAD</keyword>
<evidence type="ECO:0000259" key="6">
    <source>
        <dbReference type="PROSITE" id="PS51384"/>
    </source>
</evidence>
<feature type="domain" description="FAD-binding FR-type" evidence="6">
    <location>
        <begin position="128"/>
        <end position="234"/>
    </location>
</feature>
<evidence type="ECO:0000256" key="1">
    <source>
        <dbReference type="ARBA" id="ARBA00022448"/>
    </source>
</evidence>
<protein>
    <submittedName>
        <fullName evidence="7">2Fe-2S iron-sulfur cluster binding domain-containing protein</fullName>
    </submittedName>
</protein>
<dbReference type="PANTHER" id="PTHR43644">
    <property type="entry name" value="NA(+)-TRANSLOCATING NADH-QUINONE REDUCTASE SUBUNIT"/>
    <property type="match status" value="1"/>
</dbReference>
<dbReference type="PRINTS" id="PR00410">
    <property type="entry name" value="PHEHYDRXLASE"/>
</dbReference>
<organism evidence="7 8">
    <name type="scientific">Fusibacter ferrireducens</name>
    <dbReference type="NCBI Taxonomy" id="2785058"/>
    <lineage>
        <taxon>Bacteria</taxon>
        <taxon>Bacillati</taxon>
        <taxon>Bacillota</taxon>
        <taxon>Clostridia</taxon>
        <taxon>Eubacteriales</taxon>
        <taxon>Eubacteriales Family XII. Incertae Sedis</taxon>
        <taxon>Fusibacter</taxon>
    </lineage>
</organism>
<evidence type="ECO:0000259" key="5">
    <source>
        <dbReference type="PROSITE" id="PS51085"/>
    </source>
</evidence>
<dbReference type="SUPFAM" id="SSF63380">
    <property type="entry name" value="Riboflavin synthase domain-like"/>
    <property type="match status" value="1"/>
</dbReference>
<keyword evidence="4" id="KW-0408">Iron</keyword>
<dbReference type="PROSITE" id="PS51085">
    <property type="entry name" value="2FE2S_FER_2"/>
    <property type="match status" value="1"/>
</dbReference>
<dbReference type="InterPro" id="IPR017938">
    <property type="entry name" value="Riboflavin_synthase-like_b-brl"/>
</dbReference>
<dbReference type="InterPro" id="IPR012675">
    <property type="entry name" value="Beta-grasp_dom_sf"/>
</dbReference>
<dbReference type="InterPro" id="IPR017927">
    <property type="entry name" value="FAD-bd_FR_type"/>
</dbReference>
<dbReference type="InterPro" id="IPR008333">
    <property type="entry name" value="Cbr1-like_FAD-bd_dom"/>
</dbReference>
<evidence type="ECO:0000256" key="4">
    <source>
        <dbReference type="ARBA" id="ARBA00023004"/>
    </source>
</evidence>
<accession>A0ABR9ZTT0</accession>
<dbReference type="Gene3D" id="3.40.50.80">
    <property type="entry name" value="Nucleotide-binding domain of ferredoxin-NADP reductase (FNR) module"/>
    <property type="match status" value="1"/>
</dbReference>
<proteinExistence type="predicted"/>
<dbReference type="Gene3D" id="2.40.30.10">
    <property type="entry name" value="Translation factors"/>
    <property type="match status" value="2"/>
</dbReference>
<dbReference type="Gene3D" id="3.10.20.30">
    <property type="match status" value="1"/>
</dbReference>
<dbReference type="PANTHER" id="PTHR43644:SF1">
    <property type="entry name" value="NAD(P)H-FLAVIN REDUCTASE"/>
    <property type="match status" value="1"/>
</dbReference>
<evidence type="ECO:0000313" key="8">
    <source>
        <dbReference type="Proteomes" id="UP000614200"/>
    </source>
</evidence>
<evidence type="ECO:0000256" key="3">
    <source>
        <dbReference type="ARBA" id="ARBA00022827"/>
    </source>
</evidence>
<dbReference type="Pfam" id="PF00175">
    <property type="entry name" value="NAD_binding_1"/>
    <property type="match status" value="1"/>
</dbReference>
<dbReference type="SUPFAM" id="SSF52343">
    <property type="entry name" value="Ferredoxin reductase-like, C-terminal NADP-linked domain"/>
    <property type="match status" value="1"/>
</dbReference>
<dbReference type="CDD" id="cd00207">
    <property type="entry name" value="fer2"/>
    <property type="match status" value="1"/>
</dbReference>
<sequence>MSTIAITILVISSITGTLAFLLSLANKTIANYGEKKLTINESKDFVVDGGETLLSSLVDQKVFIPSACGGKGSCGYCKVTVIEGGGQILPTELGYVSPAEQKQGVRLSCQLKIKEDMKIQIPEELFSVKQFDYRVEFINEVTPTIKHLRLTLPIGEEIQFKAGQYVQILAPKYKGNDEEVYRAYSLASSPLDKKAIELYIGLVKNGIATTFVHDYLKPGAKLTVVGPYGDFFYQDTNREMVLVAIGTGMAPIMSILKFMRDSGIQRKATFYFGARTREDLFEMETLEQLEKELPNFKLITCLSRPTEQCQWTGEKGRVTDLLEKFLDDGANKEAYLCGSPVMIDSVIPILMSKGIPESQILYDKFE</sequence>
<keyword evidence="1" id="KW-0813">Transport</keyword>
<dbReference type="Proteomes" id="UP000614200">
    <property type="component" value="Unassembled WGS sequence"/>
</dbReference>
<reference evidence="7 8" key="1">
    <citation type="submission" date="2020-11" db="EMBL/GenBank/DDBJ databases">
        <title>Fusibacter basophilias sp. nov.</title>
        <authorList>
            <person name="Qiu D."/>
        </authorList>
    </citation>
    <scope>NUCLEOTIDE SEQUENCE [LARGE SCALE GENOMIC DNA]</scope>
    <source>
        <strain evidence="7 8">Q10-2</strain>
    </source>
</reference>
<keyword evidence="8" id="KW-1185">Reference proteome</keyword>